<comment type="subcellular location">
    <subcellularLocation>
        <location evidence="1">Nucleus</location>
    </subcellularLocation>
</comment>
<keyword evidence="4 7" id="KW-0863">Zinc-finger</keyword>
<gene>
    <name evidence="10" type="ORF">SCHCODRAFT_233946</name>
</gene>
<evidence type="ECO:0000256" key="6">
    <source>
        <dbReference type="ARBA" id="ARBA00023242"/>
    </source>
</evidence>
<feature type="compositionally biased region" description="Low complexity" evidence="8">
    <location>
        <begin position="716"/>
        <end position="738"/>
    </location>
</feature>
<keyword evidence="11" id="KW-1185">Reference proteome</keyword>
<feature type="region of interest" description="Disordered" evidence="8">
    <location>
        <begin position="505"/>
        <end position="562"/>
    </location>
</feature>
<feature type="compositionally biased region" description="Basic and acidic residues" evidence="8">
    <location>
        <begin position="413"/>
        <end position="432"/>
    </location>
</feature>
<dbReference type="OMA" id="VAWHERE"/>
<dbReference type="SUPFAM" id="SSF57667">
    <property type="entry name" value="beta-beta-alpha zinc fingers"/>
    <property type="match status" value="1"/>
</dbReference>
<dbReference type="RefSeq" id="XP_003033131.1">
    <property type="nucleotide sequence ID" value="XM_003033085.1"/>
</dbReference>
<feature type="compositionally biased region" description="Pro residues" evidence="8">
    <location>
        <begin position="243"/>
        <end position="254"/>
    </location>
</feature>
<feature type="compositionally biased region" description="Basic and acidic residues" evidence="8">
    <location>
        <begin position="196"/>
        <end position="226"/>
    </location>
</feature>
<evidence type="ECO:0000313" key="10">
    <source>
        <dbReference type="EMBL" id="EFI98228.1"/>
    </source>
</evidence>
<accession>D8Q319</accession>
<feature type="domain" description="C2H2-type" evidence="9">
    <location>
        <begin position="623"/>
        <end position="653"/>
    </location>
</feature>
<feature type="compositionally biased region" description="Pro residues" evidence="8">
    <location>
        <begin position="386"/>
        <end position="398"/>
    </location>
</feature>
<dbReference type="PANTHER" id="PTHR16515:SF49">
    <property type="entry name" value="GASTRULA ZINC FINGER PROTEIN XLCGF49.1-LIKE-RELATED"/>
    <property type="match status" value="1"/>
</dbReference>
<dbReference type="InterPro" id="IPR050331">
    <property type="entry name" value="Zinc_finger"/>
</dbReference>
<dbReference type="HOGENOM" id="CLU_332642_0_0_1"/>
<evidence type="ECO:0000256" key="7">
    <source>
        <dbReference type="PROSITE-ProRule" id="PRU00042"/>
    </source>
</evidence>
<name>D8Q319_SCHCM</name>
<dbReference type="GeneID" id="9590301"/>
<dbReference type="PANTHER" id="PTHR16515">
    <property type="entry name" value="PR DOMAIN ZINC FINGER PROTEIN"/>
    <property type="match status" value="1"/>
</dbReference>
<dbReference type="PROSITE" id="PS50157">
    <property type="entry name" value="ZINC_FINGER_C2H2_2"/>
    <property type="match status" value="3"/>
</dbReference>
<evidence type="ECO:0000256" key="3">
    <source>
        <dbReference type="ARBA" id="ARBA00022737"/>
    </source>
</evidence>
<feature type="domain" description="C2H2-type" evidence="9">
    <location>
        <begin position="654"/>
        <end position="682"/>
    </location>
</feature>
<dbReference type="eggNOG" id="KOG1721">
    <property type="taxonomic scope" value="Eukaryota"/>
</dbReference>
<dbReference type="GO" id="GO:0010468">
    <property type="term" value="P:regulation of gene expression"/>
    <property type="evidence" value="ECO:0007669"/>
    <property type="project" value="TreeGrafter"/>
</dbReference>
<evidence type="ECO:0000256" key="5">
    <source>
        <dbReference type="ARBA" id="ARBA00022833"/>
    </source>
</evidence>
<dbReference type="SMART" id="SM00355">
    <property type="entry name" value="ZnF_C2H2"/>
    <property type="match status" value="6"/>
</dbReference>
<proteinExistence type="predicted"/>
<feature type="compositionally biased region" description="Polar residues" evidence="8">
    <location>
        <begin position="739"/>
        <end position="752"/>
    </location>
</feature>
<keyword evidence="2" id="KW-0479">Metal-binding</keyword>
<evidence type="ECO:0000256" key="8">
    <source>
        <dbReference type="SAM" id="MobiDB-lite"/>
    </source>
</evidence>
<dbReference type="InterPro" id="IPR013087">
    <property type="entry name" value="Znf_C2H2_type"/>
</dbReference>
<dbReference type="Gene3D" id="3.30.160.60">
    <property type="entry name" value="Classic Zinc Finger"/>
    <property type="match status" value="2"/>
</dbReference>
<dbReference type="VEuPathDB" id="FungiDB:SCHCODRAFT_02686265"/>
<keyword evidence="6" id="KW-0539">Nucleus</keyword>
<evidence type="ECO:0000256" key="1">
    <source>
        <dbReference type="ARBA" id="ARBA00004123"/>
    </source>
</evidence>
<organism evidence="11">
    <name type="scientific">Schizophyllum commune (strain H4-8 / FGSC 9210)</name>
    <name type="common">Split gill fungus</name>
    <dbReference type="NCBI Taxonomy" id="578458"/>
    <lineage>
        <taxon>Eukaryota</taxon>
        <taxon>Fungi</taxon>
        <taxon>Dikarya</taxon>
        <taxon>Basidiomycota</taxon>
        <taxon>Agaricomycotina</taxon>
        <taxon>Agaricomycetes</taxon>
        <taxon>Agaricomycetidae</taxon>
        <taxon>Agaricales</taxon>
        <taxon>Schizophyllaceae</taxon>
        <taxon>Schizophyllum</taxon>
    </lineage>
</organism>
<keyword evidence="5" id="KW-0862">Zinc</keyword>
<dbReference type="PROSITE" id="PS00028">
    <property type="entry name" value="ZINC_FINGER_C2H2_1"/>
    <property type="match status" value="4"/>
</dbReference>
<evidence type="ECO:0000313" key="11">
    <source>
        <dbReference type="Proteomes" id="UP000007431"/>
    </source>
</evidence>
<feature type="compositionally biased region" description="Low complexity" evidence="8">
    <location>
        <begin position="758"/>
        <end position="770"/>
    </location>
</feature>
<feature type="region of interest" description="Disordered" evidence="8">
    <location>
        <begin position="710"/>
        <end position="826"/>
    </location>
</feature>
<feature type="region of interest" description="Disordered" evidence="8">
    <location>
        <begin position="165"/>
        <end position="450"/>
    </location>
</feature>
<reference evidence="10 11" key="1">
    <citation type="journal article" date="2010" name="Nat. Biotechnol.">
        <title>Genome sequence of the model mushroom Schizophyllum commune.</title>
        <authorList>
            <person name="Ohm R.A."/>
            <person name="de Jong J.F."/>
            <person name="Lugones L.G."/>
            <person name="Aerts A."/>
            <person name="Kothe E."/>
            <person name="Stajich J.E."/>
            <person name="de Vries R.P."/>
            <person name="Record E."/>
            <person name="Levasseur A."/>
            <person name="Baker S.E."/>
            <person name="Bartholomew K.A."/>
            <person name="Coutinho P.M."/>
            <person name="Erdmann S."/>
            <person name="Fowler T.J."/>
            <person name="Gathman A.C."/>
            <person name="Lombard V."/>
            <person name="Henrissat B."/>
            <person name="Knabe N."/>
            <person name="Kuees U."/>
            <person name="Lilly W.W."/>
            <person name="Lindquist E."/>
            <person name="Lucas S."/>
            <person name="Magnuson J.K."/>
            <person name="Piumi F."/>
            <person name="Raudaskoski M."/>
            <person name="Salamov A."/>
            <person name="Schmutz J."/>
            <person name="Schwarze F.W.M.R."/>
            <person name="vanKuyk P.A."/>
            <person name="Horton J.S."/>
            <person name="Grigoriev I.V."/>
            <person name="Woesten H.A.B."/>
        </authorList>
    </citation>
    <scope>NUCLEOTIDE SEQUENCE [LARGE SCALE GENOMIC DNA]</scope>
    <source>
        <strain evidence="11">H4-8 / FGSC 9210</strain>
    </source>
</reference>
<sequence length="860" mass="94121">MSDNATLFAAIIPPKPFRPIAYDQWPPELKQELRGVPKVEVYDLAENGFLVVRNNECGICHELVKGQRNLQQHARNHMPSHMTPDNSWRCPVCMGTFAQKVGAQTHINSMHTHETRWACRHAKCKFVCLDRATLNRHESRCQHRPSAVMEPAGVVKKKAEPKCRALQVQPPVKPRPLEAPSVGSKPCPLAAPSVDLKPRPLELPKLEPKQRPLDPPRPSVEHKQRVFELPPVQLPSAELKPPLGLPPMQLPPAKSPSNEQPAVEPPLMDLSVPSLFPKPGSSRSLLNPKSPSPPPSAQRTEPAAEPVEPPARSAQPFVQNVRPPTEPVQPSLRPAQPSGQPEQPPAPPAPLAMPARPPVTPPPVIWNVGPPALPIHVPAHPSIQPTAPPQVPLHPPRPSARHSRPSLSIPRELLNRSRLPREPPEFSFKTDDDPVFPSLRGPQPWRVPRPSAPSLLKPFSVWYEGLAQASAPVKSEPPKARANPPPTVRNDLTFVNIAFHNLPPASVMTPVKSEPSNNPPLPDTKSSVPPDDTSVQDSPLGFDKPEERLTEELLPPGSLIPPKATLRCNDDNTVDLGDGTKLAFVNGVCTYPDCGLKFSRCKRDWTRHAMVHMKYENKKDLSWRCGAEGCGKLYSTKHGAKEHFFSMHTNARPYTCQICHHTFSRVDAVRKHMRGIHGQIKRKTQQLYRPSSMAGARARAANNAISAGLRKTSTCASSSDRGSSVDSSVDDASSGGPSRKSSVASRTPSTESLAAPVASRRGSATSRSSTPAVDAPQCPSPSHPRPTDDAMATDDEGTVQGEEPPPKYHWQEMPSSSLRPVKLEPTDDDLVSVVEFDVDSGDESDIPIEIEYDDESMDMD</sequence>
<dbReference type="InParanoid" id="D8Q319"/>
<dbReference type="KEGG" id="scm:SCHCO_02686265"/>
<evidence type="ECO:0000259" key="9">
    <source>
        <dbReference type="PROSITE" id="PS50157"/>
    </source>
</evidence>
<evidence type="ECO:0000256" key="2">
    <source>
        <dbReference type="ARBA" id="ARBA00022723"/>
    </source>
</evidence>
<dbReference type="GO" id="GO:0008270">
    <property type="term" value="F:zinc ion binding"/>
    <property type="evidence" value="ECO:0007669"/>
    <property type="project" value="UniProtKB-KW"/>
</dbReference>
<feature type="compositionally biased region" description="Pro residues" evidence="8">
    <location>
        <begin position="342"/>
        <end position="364"/>
    </location>
</feature>
<dbReference type="AlphaFoldDB" id="D8Q319"/>
<dbReference type="GO" id="GO:0005634">
    <property type="term" value="C:nucleus"/>
    <property type="evidence" value="ECO:0007669"/>
    <property type="project" value="UniProtKB-SubCell"/>
</dbReference>
<protein>
    <recommendedName>
        <fullName evidence="9">C2H2-type domain-containing protein</fullName>
    </recommendedName>
</protein>
<dbReference type="InterPro" id="IPR036236">
    <property type="entry name" value="Znf_C2H2_sf"/>
</dbReference>
<dbReference type="OrthoDB" id="3071491at2759"/>
<dbReference type="EMBL" id="GL377305">
    <property type="protein sequence ID" value="EFI98228.1"/>
    <property type="molecule type" value="Genomic_DNA"/>
</dbReference>
<evidence type="ECO:0000256" key="4">
    <source>
        <dbReference type="ARBA" id="ARBA00022771"/>
    </source>
</evidence>
<feature type="domain" description="C2H2-type" evidence="9">
    <location>
        <begin position="88"/>
        <end position="116"/>
    </location>
</feature>
<keyword evidence="3" id="KW-0677">Repeat</keyword>
<dbReference type="Proteomes" id="UP000007431">
    <property type="component" value="Unassembled WGS sequence"/>
</dbReference>